<proteinExistence type="predicted"/>
<dbReference type="RefSeq" id="WP_281044654.1">
    <property type="nucleotide sequence ID" value="NZ_JARYGZ010000001.1"/>
</dbReference>
<dbReference type="Proteomes" id="UP001160625">
    <property type="component" value="Unassembled WGS sequence"/>
</dbReference>
<name>A0ABT6N246_9SPHN</name>
<sequence length="69" mass="7261">MNNVLGMLIGAEIDRDEGGSGLGGALEGYLIEGAIRAVSPIVVTFALGWGVRFLARRAYEAVTGERPRA</sequence>
<reference evidence="1" key="1">
    <citation type="submission" date="2023-04" db="EMBL/GenBank/DDBJ databases">
        <title>Sphingomonas sp. MAHUQ-71 isolated from rice field.</title>
        <authorList>
            <person name="Huq M.A."/>
        </authorList>
    </citation>
    <scope>NUCLEOTIDE SEQUENCE</scope>
    <source>
        <strain evidence="1">MAHUQ-71</strain>
    </source>
</reference>
<organism evidence="1 2">
    <name type="scientific">Sphingomonas oryzagri</name>
    <dbReference type="NCBI Taxonomy" id="3042314"/>
    <lineage>
        <taxon>Bacteria</taxon>
        <taxon>Pseudomonadati</taxon>
        <taxon>Pseudomonadota</taxon>
        <taxon>Alphaproteobacteria</taxon>
        <taxon>Sphingomonadales</taxon>
        <taxon>Sphingomonadaceae</taxon>
        <taxon>Sphingomonas</taxon>
    </lineage>
</organism>
<protein>
    <submittedName>
        <fullName evidence="1">Uncharacterized protein</fullName>
    </submittedName>
</protein>
<keyword evidence="2" id="KW-1185">Reference proteome</keyword>
<evidence type="ECO:0000313" key="1">
    <source>
        <dbReference type="EMBL" id="MDH7639384.1"/>
    </source>
</evidence>
<gene>
    <name evidence="1" type="ORF">QGN17_11645</name>
</gene>
<evidence type="ECO:0000313" key="2">
    <source>
        <dbReference type="Proteomes" id="UP001160625"/>
    </source>
</evidence>
<dbReference type="EMBL" id="JARYGZ010000001">
    <property type="protein sequence ID" value="MDH7639384.1"/>
    <property type="molecule type" value="Genomic_DNA"/>
</dbReference>
<accession>A0ABT6N246</accession>
<comment type="caution">
    <text evidence="1">The sequence shown here is derived from an EMBL/GenBank/DDBJ whole genome shotgun (WGS) entry which is preliminary data.</text>
</comment>